<comment type="caution">
    <text evidence="2">The sequence shown here is derived from an EMBL/GenBank/DDBJ whole genome shotgun (WGS) entry which is preliminary data.</text>
</comment>
<proteinExistence type="predicted"/>
<feature type="transmembrane region" description="Helical" evidence="1">
    <location>
        <begin position="71"/>
        <end position="92"/>
    </location>
</feature>
<dbReference type="EMBL" id="JANSLM010000002">
    <property type="protein sequence ID" value="MDT8837036.1"/>
    <property type="molecule type" value="Genomic_DNA"/>
</dbReference>
<evidence type="ECO:0000256" key="1">
    <source>
        <dbReference type="SAM" id="Phobius"/>
    </source>
</evidence>
<accession>A0AAP5Q4W2</accession>
<dbReference type="Proteomes" id="UP001246473">
    <property type="component" value="Unassembled WGS sequence"/>
</dbReference>
<evidence type="ECO:0000313" key="3">
    <source>
        <dbReference type="Proteomes" id="UP001246473"/>
    </source>
</evidence>
<sequence>MSPARIDTPPPAHASTLAGMPRLHGSRVLIGMLAAPFAWVVQMGITEALAAQSCFPHTRPLAAPAIPWLDAAIFAVNAVCLVLGCCGAFTAWRNVRFVKRIRSGMPGNANNEPGPLDGFLARVGVMTSTLFVFALIATDIAVLIVSPCRW</sequence>
<name>A0AAP5Q4W2_9BURK</name>
<protein>
    <submittedName>
        <fullName evidence="2">Uncharacterized protein</fullName>
    </submittedName>
</protein>
<keyword evidence="1" id="KW-0472">Membrane</keyword>
<keyword evidence="1" id="KW-1133">Transmembrane helix</keyword>
<feature type="transmembrane region" description="Helical" evidence="1">
    <location>
        <begin position="28"/>
        <end position="51"/>
    </location>
</feature>
<gene>
    <name evidence="2" type="ORF">ParKJ_06395</name>
</gene>
<feature type="transmembrane region" description="Helical" evidence="1">
    <location>
        <begin position="123"/>
        <end position="145"/>
    </location>
</feature>
<keyword evidence="1" id="KW-0812">Transmembrane</keyword>
<dbReference type="RefSeq" id="WP_244207460.1">
    <property type="nucleotide sequence ID" value="NZ_JANSLM010000002.1"/>
</dbReference>
<evidence type="ECO:0000313" key="2">
    <source>
        <dbReference type="EMBL" id="MDT8837036.1"/>
    </source>
</evidence>
<dbReference type="AlphaFoldDB" id="A0AAP5Q4W2"/>
<reference evidence="2" key="1">
    <citation type="submission" date="2022-08" db="EMBL/GenBank/DDBJ databases">
        <authorList>
            <person name="Kim S.-J."/>
        </authorList>
    </citation>
    <scope>NUCLEOTIDE SEQUENCE</scope>
    <source>
        <strain evidence="2">KJ</strain>
    </source>
</reference>
<organism evidence="2 3">
    <name type="scientific">Paraburkholderia fungorum</name>
    <dbReference type="NCBI Taxonomy" id="134537"/>
    <lineage>
        <taxon>Bacteria</taxon>
        <taxon>Pseudomonadati</taxon>
        <taxon>Pseudomonadota</taxon>
        <taxon>Betaproteobacteria</taxon>
        <taxon>Burkholderiales</taxon>
        <taxon>Burkholderiaceae</taxon>
        <taxon>Paraburkholderia</taxon>
    </lineage>
</organism>